<gene>
    <name evidence="1" type="ORF">MILVUS5_LOCUS8530</name>
</gene>
<proteinExistence type="predicted"/>
<keyword evidence="2" id="KW-1185">Reference proteome</keyword>
<sequence length="74" mass="8501">MAREKSDKTLILSLIAVAFFLPFLHHQNFQSFTISSHFKLGFVSLELGTCKEITPLKMTESLARLWVVWMARTS</sequence>
<evidence type="ECO:0000313" key="1">
    <source>
        <dbReference type="EMBL" id="CAJ2638296.1"/>
    </source>
</evidence>
<protein>
    <submittedName>
        <fullName evidence="1">Uncharacterized protein</fullName>
    </submittedName>
</protein>
<reference evidence="1" key="1">
    <citation type="submission" date="2023-10" db="EMBL/GenBank/DDBJ databases">
        <authorList>
            <person name="Rodriguez Cubillos JULIANA M."/>
            <person name="De Vega J."/>
        </authorList>
    </citation>
    <scope>NUCLEOTIDE SEQUENCE</scope>
</reference>
<accession>A0ACB0J2G0</accession>
<name>A0ACB0J2G0_TRIPR</name>
<evidence type="ECO:0000313" key="2">
    <source>
        <dbReference type="Proteomes" id="UP001177021"/>
    </source>
</evidence>
<comment type="caution">
    <text evidence="1">The sequence shown here is derived from an EMBL/GenBank/DDBJ whole genome shotgun (WGS) entry which is preliminary data.</text>
</comment>
<organism evidence="1 2">
    <name type="scientific">Trifolium pratense</name>
    <name type="common">Red clover</name>
    <dbReference type="NCBI Taxonomy" id="57577"/>
    <lineage>
        <taxon>Eukaryota</taxon>
        <taxon>Viridiplantae</taxon>
        <taxon>Streptophyta</taxon>
        <taxon>Embryophyta</taxon>
        <taxon>Tracheophyta</taxon>
        <taxon>Spermatophyta</taxon>
        <taxon>Magnoliopsida</taxon>
        <taxon>eudicotyledons</taxon>
        <taxon>Gunneridae</taxon>
        <taxon>Pentapetalae</taxon>
        <taxon>rosids</taxon>
        <taxon>fabids</taxon>
        <taxon>Fabales</taxon>
        <taxon>Fabaceae</taxon>
        <taxon>Papilionoideae</taxon>
        <taxon>50 kb inversion clade</taxon>
        <taxon>NPAAA clade</taxon>
        <taxon>Hologalegina</taxon>
        <taxon>IRL clade</taxon>
        <taxon>Trifolieae</taxon>
        <taxon>Trifolium</taxon>
    </lineage>
</organism>
<dbReference type="Proteomes" id="UP001177021">
    <property type="component" value="Unassembled WGS sequence"/>
</dbReference>
<dbReference type="EMBL" id="CASHSV030000013">
    <property type="protein sequence ID" value="CAJ2638296.1"/>
    <property type="molecule type" value="Genomic_DNA"/>
</dbReference>